<proteinExistence type="inferred from homology"/>
<keyword evidence="6" id="KW-0963">Cytoplasm</keyword>
<dbReference type="EMBL" id="BMJJ01000005">
    <property type="protein sequence ID" value="GGD20773.1"/>
    <property type="molecule type" value="Genomic_DNA"/>
</dbReference>
<dbReference type="AlphaFoldDB" id="A0A916XY41"/>
<evidence type="ECO:0000256" key="1">
    <source>
        <dbReference type="ARBA" id="ARBA00010396"/>
    </source>
</evidence>
<dbReference type="PANTHER" id="PTHR11265">
    <property type="entry name" value="S-ADENOSYL-METHYLTRANSFERASE MRAW"/>
    <property type="match status" value="1"/>
</dbReference>
<keyword evidence="5 6" id="KW-0949">S-adenosyl-L-methionine</keyword>
<dbReference type="SUPFAM" id="SSF53335">
    <property type="entry name" value="S-adenosyl-L-methionine-dependent methyltransferases"/>
    <property type="match status" value="1"/>
</dbReference>
<dbReference type="GO" id="GO:0071424">
    <property type="term" value="F:rRNA (cytosine-N4-)-methyltransferase activity"/>
    <property type="evidence" value="ECO:0007669"/>
    <property type="project" value="UniProtKB-UniRule"/>
</dbReference>
<feature type="binding site" evidence="6">
    <location>
        <begin position="47"/>
        <end position="49"/>
    </location>
    <ligand>
        <name>S-adenosyl-L-methionine</name>
        <dbReference type="ChEBI" id="CHEBI:59789"/>
    </ligand>
</feature>
<dbReference type="SUPFAM" id="SSF81799">
    <property type="entry name" value="Putative methyltransferase TM0872, insert domain"/>
    <property type="match status" value="1"/>
</dbReference>
<evidence type="ECO:0000256" key="6">
    <source>
        <dbReference type="HAMAP-Rule" id="MF_01007"/>
    </source>
</evidence>
<dbReference type="Gene3D" id="3.40.50.150">
    <property type="entry name" value="Vaccinia Virus protein VP39"/>
    <property type="match status" value="1"/>
</dbReference>
<evidence type="ECO:0000256" key="2">
    <source>
        <dbReference type="ARBA" id="ARBA00022552"/>
    </source>
</evidence>
<dbReference type="InterPro" id="IPR002903">
    <property type="entry name" value="RsmH"/>
</dbReference>
<name>A0A916XY41_9HYPH</name>
<feature type="binding site" evidence="6">
    <location>
        <position position="119"/>
    </location>
    <ligand>
        <name>S-adenosyl-L-methionine</name>
        <dbReference type="ChEBI" id="CHEBI:59789"/>
    </ligand>
</feature>
<comment type="similarity">
    <text evidence="1 6">Belongs to the methyltransferase superfamily. RsmH family.</text>
</comment>
<keyword evidence="4 6" id="KW-0808">Transferase</keyword>
<dbReference type="GO" id="GO:0005737">
    <property type="term" value="C:cytoplasm"/>
    <property type="evidence" value="ECO:0007669"/>
    <property type="project" value="UniProtKB-SubCell"/>
</dbReference>
<gene>
    <name evidence="6 7" type="primary">rsmH</name>
    <name evidence="7" type="ORF">GCM10011335_24600</name>
</gene>
<protein>
    <recommendedName>
        <fullName evidence="6">Ribosomal RNA small subunit methyltransferase H</fullName>
        <ecNumber evidence="6">2.1.1.199</ecNumber>
    </recommendedName>
    <alternativeName>
        <fullName evidence="6">16S rRNA m(4)C1402 methyltransferase</fullName>
    </alternativeName>
    <alternativeName>
        <fullName evidence="6">rRNA (cytosine-N(4)-)-methyltransferase RsmH</fullName>
    </alternativeName>
</protein>
<dbReference type="Proteomes" id="UP000613160">
    <property type="component" value="Unassembled WGS sequence"/>
</dbReference>
<comment type="catalytic activity">
    <reaction evidence="6">
        <text>cytidine(1402) in 16S rRNA + S-adenosyl-L-methionine = N(4)-methylcytidine(1402) in 16S rRNA + S-adenosyl-L-homocysteine + H(+)</text>
        <dbReference type="Rhea" id="RHEA:42928"/>
        <dbReference type="Rhea" id="RHEA-COMP:10286"/>
        <dbReference type="Rhea" id="RHEA-COMP:10287"/>
        <dbReference type="ChEBI" id="CHEBI:15378"/>
        <dbReference type="ChEBI" id="CHEBI:57856"/>
        <dbReference type="ChEBI" id="CHEBI:59789"/>
        <dbReference type="ChEBI" id="CHEBI:74506"/>
        <dbReference type="ChEBI" id="CHEBI:82748"/>
        <dbReference type="EC" id="2.1.1.199"/>
    </reaction>
</comment>
<dbReference type="EC" id="2.1.1.199" evidence="6"/>
<evidence type="ECO:0000313" key="7">
    <source>
        <dbReference type="EMBL" id="GGD20773.1"/>
    </source>
</evidence>
<comment type="caution">
    <text evidence="7">The sequence shown here is derived from an EMBL/GenBank/DDBJ whole genome shotgun (WGS) entry which is preliminary data.</text>
</comment>
<comment type="function">
    <text evidence="6">Specifically methylates the N4 position of cytidine in position 1402 (C1402) of 16S rRNA.</text>
</comment>
<reference evidence="7" key="2">
    <citation type="submission" date="2020-09" db="EMBL/GenBank/DDBJ databases">
        <authorList>
            <person name="Sun Q."/>
            <person name="Zhou Y."/>
        </authorList>
    </citation>
    <scope>NUCLEOTIDE SEQUENCE</scope>
    <source>
        <strain evidence="7">CGMCC 1.15493</strain>
    </source>
</reference>
<keyword evidence="2 6" id="KW-0698">rRNA processing</keyword>
<keyword evidence="8" id="KW-1185">Reference proteome</keyword>
<dbReference type="InterPro" id="IPR029063">
    <property type="entry name" value="SAM-dependent_MTases_sf"/>
</dbReference>
<evidence type="ECO:0000256" key="5">
    <source>
        <dbReference type="ARBA" id="ARBA00022691"/>
    </source>
</evidence>
<evidence type="ECO:0000256" key="4">
    <source>
        <dbReference type="ARBA" id="ARBA00022679"/>
    </source>
</evidence>
<feature type="binding site" evidence="6">
    <location>
        <position position="112"/>
    </location>
    <ligand>
        <name>S-adenosyl-L-methionine</name>
        <dbReference type="ChEBI" id="CHEBI:59789"/>
    </ligand>
</feature>
<dbReference type="Gene3D" id="1.10.150.170">
    <property type="entry name" value="Putative methyltransferase TM0872, insert domain"/>
    <property type="match status" value="1"/>
</dbReference>
<sequence>MMAGPGGIEAPAEGGPSRHVPVLLDAVVAALQPAQGQWIIDGTFGAGGYSRALLARGAGVIGIDRDPGAIETATAMAATAGGLLKPVHGRFGDLEAIAQEQLGGRVDGVVLDIGVSSMQIDEADRGFSFQKDGPLDMRMSRSGPSAADVVNRLKVGDLARVLNFLGEERQAGRIARAIEARRAERPFERTLDLAGLVLKVIGRAPKDRIDPATRTFQALRIFVNDELGELVRALIAAENVLKPGGRLAVVTFHSLEDRLVKRFFRERSEQDSGSRHLPDMALKPLTFVARNKPITADDAEIETNPRSRSAKLRVGTRTDAAPREARLAGLFADLPSLVDLPDAGA</sequence>
<dbReference type="NCBIfam" id="TIGR00006">
    <property type="entry name" value="16S rRNA (cytosine(1402)-N(4))-methyltransferase RsmH"/>
    <property type="match status" value="1"/>
</dbReference>
<accession>A0A916XY41</accession>
<dbReference type="Pfam" id="PF01795">
    <property type="entry name" value="Methyltransf_5"/>
    <property type="match status" value="1"/>
</dbReference>
<dbReference type="RefSeq" id="WP_188850952.1">
    <property type="nucleotide sequence ID" value="NZ_BMJJ01000005.1"/>
</dbReference>
<keyword evidence="3 6" id="KW-0489">Methyltransferase</keyword>
<feature type="binding site" evidence="6">
    <location>
        <position position="91"/>
    </location>
    <ligand>
        <name>S-adenosyl-L-methionine</name>
        <dbReference type="ChEBI" id="CHEBI:59789"/>
    </ligand>
</feature>
<reference evidence="7" key="1">
    <citation type="journal article" date="2014" name="Int. J. Syst. Evol. Microbiol.">
        <title>Complete genome sequence of Corynebacterium casei LMG S-19264T (=DSM 44701T), isolated from a smear-ripened cheese.</title>
        <authorList>
            <consortium name="US DOE Joint Genome Institute (JGI-PGF)"/>
            <person name="Walter F."/>
            <person name="Albersmeier A."/>
            <person name="Kalinowski J."/>
            <person name="Ruckert C."/>
        </authorList>
    </citation>
    <scope>NUCLEOTIDE SEQUENCE</scope>
    <source>
        <strain evidence="7">CGMCC 1.15493</strain>
    </source>
</reference>
<dbReference type="GO" id="GO:0070475">
    <property type="term" value="P:rRNA base methylation"/>
    <property type="evidence" value="ECO:0007669"/>
    <property type="project" value="UniProtKB-UniRule"/>
</dbReference>
<comment type="subcellular location">
    <subcellularLocation>
        <location evidence="6">Cytoplasm</location>
    </subcellularLocation>
</comment>
<organism evidence="7 8">
    <name type="scientific">Aureimonas glaciei</name>
    <dbReference type="NCBI Taxonomy" id="1776957"/>
    <lineage>
        <taxon>Bacteria</taxon>
        <taxon>Pseudomonadati</taxon>
        <taxon>Pseudomonadota</taxon>
        <taxon>Alphaproteobacteria</taxon>
        <taxon>Hyphomicrobiales</taxon>
        <taxon>Aurantimonadaceae</taxon>
        <taxon>Aureimonas</taxon>
    </lineage>
</organism>
<dbReference type="PANTHER" id="PTHR11265:SF0">
    <property type="entry name" value="12S RRNA N4-METHYLCYTIDINE METHYLTRANSFERASE"/>
    <property type="match status" value="1"/>
</dbReference>
<dbReference type="PIRSF" id="PIRSF004486">
    <property type="entry name" value="MraW"/>
    <property type="match status" value="1"/>
</dbReference>
<dbReference type="HAMAP" id="MF_01007">
    <property type="entry name" value="16SrRNA_methyltr_H"/>
    <property type="match status" value="1"/>
</dbReference>
<dbReference type="InterPro" id="IPR023397">
    <property type="entry name" value="SAM-dep_MeTrfase_MraW_recog"/>
</dbReference>
<evidence type="ECO:0000256" key="3">
    <source>
        <dbReference type="ARBA" id="ARBA00022603"/>
    </source>
</evidence>
<evidence type="ECO:0000313" key="8">
    <source>
        <dbReference type="Proteomes" id="UP000613160"/>
    </source>
</evidence>
<feature type="binding site" evidence="6">
    <location>
        <position position="64"/>
    </location>
    <ligand>
        <name>S-adenosyl-L-methionine</name>
        <dbReference type="ChEBI" id="CHEBI:59789"/>
    </ligand>
</feature>